<accession>A0A0V0YZR6</accession>
<comment type="caution">
    <text evidence="2">The sequence shown here is derived from an EMBL/GenBank/DDBJ whole genome shotgun (WGS) entry which is preliminary data.</text>
</comment>
<keyword evidence="4" id="KW-1185">Reference proteome</keyword>
<organism evidence="2 4">
    <name type="scientific">Trichinella patagoniensis</name>
    <dbReference type="NCBI Taxonomy" id="990121"/>
    <lineage>
        <taxon>Eukaryota</taxon>
        <taxon>Metazoa</taxon>
        <taxon>Ecdysozoa</taxon>
        <taxon>Nematoda</taxon>
        <taxon>Enoplea</taxon>
        <taxon>Dorylaimia</taxon>
        <taxon>Trichinellida</taxon>
        <taxon>Trichinellidae</taxon>
        <taxon>Trichinella</taxon>
    </lineage>
</organism>
<dbReference type="EMBL" id="JYDQ01001330">
    <property type="protein sequence ID" value="KRY05410.1"/>
    <property type="molecule type" value="Genomic_DNA"/>
</dbReference>
<gene>
    <name evidence="3" type="ORF">T12_1327</name>
    <name evidence="2" type="ORF">T12_13639</name>
    <name evidence="1" type="ORF">T12_6006</name>
</gene>
<dbReference type="EMBL" id="JYDQ01001128">
    <property type="protein sequence ID" value="KRY05753.1"/>
    <property type="molecule type" value="Genomic_DNA"/>
</dbReference>
<evidence type="ECO:0000313" key="3">
    <source>
        <dbReference type="EMBL" id="KRY05852.1"/>
    </source>
</evidence>
<dbReference type="Proteomes" id="UP000054783">
    <property type="component" value="Unassembled WGS sequence"/>
</dbReference>
<evidence type="ECO:0000313" key="2">
    <source>
        <dbReference type="EMBL" id="KRY05753.1"/>
    </source>
</evidence>
<protein>
    <submittedName>
        <fullName evidence="2">Uncharacterized protein</fullName>
    </submittedName>
</protein>
<name>A0A0V0YZR6_9BILA</name>
<dbReference type="AlphaFoldDB" id="A0A0V0YZR6"/>
<proteinExistence type="predicted"/>
<sequence>MTSSTSALTRVAVERVGYVFKTDITVRFQYKTFPTLQWLTSTPHTVFKLPVDAANVLD</sequence>
<reference evidence="2 4" key="1">
    <citation type="submission" date="2015-01" db="EMBL/GenBank/DDBJ databases">
        <title>Evolution of Trichinella species and genotypes.</title>
        <authorList>
            <person name="Korhonen P.K."/>
            <person name="Edoardo P."/>
            <person name="Giuseppe L.R."/>
            <person name="Gasser R.B."/>
        </authorList>
    </citation>
    <scope>NUCLEOTIDE SEQUENCE [LARGE SCALE GENOMIC DNA]</scope>
    <source>
        <strain evidence="2">ISS2496</strain>
    </source>
</reference>
<evidence type="ECO:0000313" key="1">
    <source>
        <dbReference type="EMBL" id="KRY05410.1"/>
    </source>
</evidence>
<dbReference type="EMBL" id="JYDQ01001070">
    <property type="protein sequence ID" value="KRY05852.1"/>
    <property type="molecule type" value="Genomic_DNA"/>
</dbReference>
<evidence type="ECO:0000313" key="4">
    <source>
        <dbReference type="Proteomes" id="UP000054783"/>
    </source>
</evidence>